<organism evidence="1">
    <name type="scientific">uncultured Caudovirales phage</name>
    <dbReference type="NCBI Taxonomy" id="2100421"/>
    <lineage>
        <taxon>Viruses</taxon>
        <taxon>Duplodnaviria</taxon>
        <taxon>Heunggongvirae</taxon>
        <taxon>Uroviricota</taxon>
        <taxon>Caudoviricetes</taxon>
        <taxon>Peduoviridae</taxon>
        <taxon>Maltschvirus</taxon>
        <taxon>Maltschvirus maltsch</taxon>
    </lineage>
</organism>
<dbReference type="EMBL" id="LR796588">
    <property type="protein sequence ID" value="CAB4153180.1"/>
    <property type="molecule type" value="Genomic_DNA"/>
</dbReference>
<sequence>MTGRTASRSGGELSKPMSSPEVVIQDQCIGFKIGNQICLAITPGDPGEDQVVSWAGKFGASEVTDLVITTELDLIVLQVIAT</sequence>
<gene>
    <name evidence="1" type="ORF">UFOVP609_50</name>
</gene>
<accession>A0A6J5N7W9</accession>
<protein>
    <submittedName>
        <fullName evidence="1">Uncharacterized protein</fullName>
    </submittedName>
</protein>
<proteinExistence type="predicted"/>
<name>A0A6J5N7W9_9CAUD</name>
<reference evidence="1" key="1">
    <citation type="submission" date="2020-04" db="EMBL/GenBank/DDBJ databases">
        <authorList>
            <person name="Chiriac C."/>
            <person name="Salcher M."/>
            <person name="Ghai R."/>
            <person name="Kavagutti S V."/>
        </authorList>
    </citation>
    <scope>NUCLEOTIDE SEQUENCE</scope>
</reference>
<evidence type="ECO:0000313" key="1">
    <source>
        <dbReference type="EMBL" id="CAB4153180.1"/>
    </source>
</evidence>